<gene>
    <name evidence="2" type="ORF">V7S43_008314</name>
</gene>
<feature type="compositionally biased region" description="Polar residues" evidence="1">
    <location>
        <begin position="1019"/>
        <end position="1030"/>
    </location>
</feature>
<accession>A0ABD3FM70</accession>
<feature type="compositionally biased region" description="Low complexity" evidence="1">
    <location>
        <begin position="484"/>
        <end position="500"/>
    </location>
</feature>
<dbReference type="Proteomes" id="UP001632037">
    <property type="component" value="Unassembled WGS sequence"/>
</dbReference>
<feature type="region of interest" description="Disordered" evidence="1">
    <location>
        <begin position="1019"/>
        <end position="1074"/>
    </location>
</feature>
<evidence type="ECO:0000313" key="3">
    <source>
        <dbReference type="Proteomes" id="UP001632037"/>
    </source>
</evidence>
<evidence type="ECO:0000313" key="2">
    <source>
        <dbReference type="EMBL" id="KAL3666685.1"/>
    </source>
</evidence>
<feature type="region of interest" description="Disordered" evidence="1">
    <location>
        <begin position="791"/>
        <end position="814"/>
    </location>
</feature>
<feature type="compositionally biased region" description="Basic and acidic residues" evidence="1">
    <location>
        <begin position="1046"/>
        <end position="1072"/>
    </location>
</feature>
<comment type="caution">
    <text evidence="2">The sequence shown here is derived from an EMBL/GenBank/DDBJ whole genome shotgun (WGS) entry which is preliminary data.</text>
</comment>
<keyword evidence="3" id="KW-1185">Reference proteome</keyword>
<feature type="region of interest" description="Disordered" evidence="1">
    <location>
        <begin position="467"/>
        <end position="511"/>
    </location>
</feature>
<evidence type="ECO:0000256" key="1">
    <source>
        <dbReference type="SAM" id="MobiDB-lite"/>
    </source>
</evidence>
<feature type="region of interest" description="Disordered" evidence="1">
    <location>
        <begin position="826"/>
        <end position="857"/>
    </location>
</feature>
<dbReference type="EMBL" id="JBIMZQ010000016">
    <property type="protein sequence ID" value="KAL3666685.1"/>
    <property type="molecule type" value="Genomic_DNA"/>
</dbReference>
<feature type="compositionally biased region" description="Polar residues" evidence="1">
    <location>
        <begin position="467"/>
        <end position="481"/>
    </location>
</feature>
<organism evidence="2 3">
    <name type="scientific">Phytophthora oleae</name>
    <dbReference type="NCBI Taxonomy" id="2107226"/>
    <lineage>
        <taxon>Eukaryota</taxon>
        <taxon>Sar</taxon>
        <taxon>Stramenopiles</taxon>
        <taxon>Oomycota</taxon>
        <taxon>Peronosporomycetes</taxon>
        <taxon>Peronosporales</taxon>
        <taxon>Peronosporaceae</taxon>
        <taxon>Phytophthora</taxon>
    </lineage>
</organism>
<reference evidence="2 3" key="1">
    <citation type="submission" date="2024-09" db="EMBL/GenBank/DDBJ databases">
        <title>Genome sequencing and assembly of Phytophthora oleae, isolate VK10A, causative agent of rot of olive drupes.</title>
        <authorList>
            <person name="Conti Taguali S."/>
            <person name="Riolo M."/>
            <person name="La Spada F."/>
            <person name="Cacciola S.O."/>
            <person name="Dionisio G."/>
        </authorList>
    </citation>
    <scope>NUCLEOTIDE SEQUENCE [LARGE SCALE GENOMIC DNA]</scope>
    <source>
        <strain evidence="2 3">VK10A</strain>
    </source>
</reference>
<proteinExistence type="predicted"/>
<feature type="compositionally biased region" description="Polar residues" evidence="1">
    <location>
        <begin position="834"/>
        <end position="847"/>
    </location>
</feature>
<feature type="region of interest" description="Disordered" evidence="1">
    <location>
        <begin position="894"/>
        <end position="934"/>
    </location>
</feature>
<name>A0ABD3FM70_9STRA</name>
<protein>
    <recommendedName>
        <fullName evidence="4">Chorein N-terminal domain-containing protein</fullName>
    </recommendedName>
</protein>
<sequence length="1370" mass="152683">MMKDYVRRQLRYWADNYKDDMLPRDFMTKSYTKTQLMLPEINLKPHRIASVLHLPPPLLVTSVRCVELTIAVPSWTNKDKEAAHKPVLVHANELLVQVRNVWECSSKVRRDTKERMQAALLEPDPLGSTAAMLEFARDVNDRTKLVVDKLRVQIFVGGVSRVEFILADLNARTTDALWQDVKDPTVCVDYSPDHLVQTRFKAMSFMLSVGVAPADAGTAKTGMSHIYLMKKASVVIRVTRFYHRKKIADSWRRHMQLVDVNCGAMKLEMGIAEFMEVHTVASTLCNWFLNGRSSKCSALSAPMDGMAADREPLGASTADQPNIDLQITFRVTIEAKLKFASPTEGPQELILTADRAAGNVIFHKHEVHELQMSLHELAVRFRGYVVFRLKPDREVFHVEQRLGSLSVRWRVQSILCRIDDDLIAVLTEMYHFVNEKEEAIVIRCGTCHQQISLDMIDVHVCPPRNGSKSLPPTLHSGQTVPLGSRRNSFAESSSAENSTFESDRGVGESRNVSRPPIVHAVLHMDELELQTGSEMVKLLLTLCGVREQEDVAGRTVTTKLSNLRLTTESNEFSGDAVFVPALPLAFQMLECSLQDCGCVLGHKDTATHEGASPSHFLNFRWPARLFLDVTHCAISAQECAVTVDNIKIRSSFSDGSRVCSSSQPQLSFHVNMDKIRCRLDDALFKLVRQVLEHIGGSSSRSRNAVMMILFFGVLQIRVVEFTLQNESGEEARAKSLLKQAIVVFDNQLGFLCTQSSLDFKTVLISQMMQFVHRQTPAIRANFEPPVRLEVPATDETNSDDDVAEDTTIGTGTSFVYGKNETTEQYPTEMEDTHSNGVDSLSESQVQETHAAITIEPPELEREDACRCIQRMVRQQHLVRQQKQRFEADDYEPGVVKPIQTSTNPEPQPECVTKPPSISSTNETSNLPSPFPRRSNIGIPSPITILSPDSNFVGEIRGGISKLMSPLSRTPDSIRGGINKLMGPINRSLSPTGSIKRRPSTEFVTPVVEVTCYNVATAEESSNGLGTSSQRKSQELRESIASSDTLSEDKSRTTLSSKDEAKSSRPSREDTHLPKVNGLSEAKLAALPEVIRVLVQVGECRLCVPINPRDKVESLCREIVRRYNESFSADRGSIALVSLQDKHGGVFSPTDTVAVVLFPAPSELLFAYPHEQNGQIRSLVWVTTGSSTARARAFQDPRQGTVDTGGDRELLRCSRLPLPLAIALLANESERNLIRLGLCKRASEETGEDWPDLALNAASLDAERYPLLVEVAWHDTSIEVTNSDAFALCRQFLGLCTSRATSKYVGKILRGRLKVDPSNPLVQWACRRRIAMGKEENDDKSTEPSAQEQMLDISYEQLKKVVQDAYGVYTR</sequence>
<feature type="compositionally biased region" description="Polar residues" evidence="1">
    <location>
        <begin position="915"/>
        <end position="927"/>
    </location>
</feature>
<evidence type="ECO:0008006" key="4">
    <source>
        <dbReference type="Google" id="ProtNLM"/>
    </source>
</evidence>